<gene>
    <name evidence="1" type="ORF">FSC09_15075</name>
</gene>
<reference evidence="1 2" key="1">
    <citation type="submission" date="2019-09" db="EMBL/GenBank/DDBJ databases">
        <title>Non-baumannii Acinetobacter spp. carrying blaNDM-1 isolated in China.</title>
        <authorList>
            <person name="Cui C."/>
            <person name="Chen C."/>
            <person name="Sun J."/>
            <person name="Liu Y."/>
        </authorList>
    </citation>
    <scope>NUCLEOTIDE SEQUENCE [LARGE SCALE GENOMIC DNA]</scope>
    <source>
        <strain evidence="1 2">B18</strain>
        <plasmid evidence="2">pb18-1</plasmid>
    </source>
</reference>
<dbReference type="EMBL" id="CP044456">
    <property type="protein sequence ID" value="QIC71716.1"/>
    <property type="molecule type" value="Genomic_DNA"/>
</dbReference>
<keyword evidence="1" id="KW-0614">Plasmid</keyword>
<sequence length="328" mass="37395">MRILCPAGNVLHTDAALIVAIEFLPVLNTSLEPIDDKQIRVSTDADFIVSPDVWNEWSYSLALATRLVTRIVGLPGFDKVPVNVGTDKLMAMFGSDIETLFTAPLSELPDRLEKLHRNFDKELHTNVTDDVIEASKKDASVLGSSREQLEKDGLYSDEYNQFFQTTPKQFLRVELSDAPGKVFDLYLPHDEEQTNSFFEIVTNSEIQLQPHADESVADFVSDTATLINWFNDVFSFYRLKLKIETYREIKFVERDNEEFVSQIETFDEIIKATSDENESSSDKHYFLLNKISGILNAFGYEQQILHAVTDIQDFGQSDDETGYFMQLV</sequence>
<protein>
    <submittedName>
        <fullName evidence="1">Uncharacterized protein</fullName>
    </submittedName>
</protein>
<dbReference type="Proteomes" id="UP000503440">
    <property type="component" value="Plasmid pB18-1"/>
</dbReference>
<geneLocation type="plasmid" evidence="2">
    <name>pb18-1</name>
</geneLocation>
<dbReference type="AlphaFoldDB" id="A0A6C0Y6F9"/>
<evidence type="ECO:0000313" key="1">
    <source>
        <dbReference type="EMBL" id="QIC71716.1"/>
    </source>
</evidence>
<organism evidence="1 2">
    <name type="scientific">Acinetobacter indicus</name>
    <dbReference type="NCBI Taxonomy" id="756892"/>
    <lineage>
        <taxon>Bacteria</taxon>
        <taxon>Pseudomonadati</taxon>
        <taxon>Pseudomonadota</taxon>
        <taxon>Gammaproteobacteria</taxon>
        <taxon>Moraxellales</taxon>
        <taxon>Moraxellaceae</taxon>
        <taxon>Acinetobacter</taxon>
    </lineage>
</organism>
<proteinExistence type="predicted"/>
<accession>A0A6C0Y6F9</accession>
<name>A0A6C0Y6F9_9GAMM</name>
<dbReference type="RefSeq" id="WP_163146374.1">
    <property type="nucleotide sequence ID" value="NZ_CP044456.1"/>
</dbReference>
<evidence type="ECO:0000313" key="2">
    <source>
        <dbReference type="Proteomes" id="UP000503440"/>
    </source>
</evidence>